<dbReference type="Pfam" id="PF07524">
    <property type="entry name" value="Bromo_TP"/>
    <property type="match status" value="1"/>
</dbReference>
<evidence type="ECO:0000256" key="5">
    <source>
        <dbReference type="SAM" id="MobiDB-lite"/>
    </source>
</evidence>
<dbReference type="InterPro" id="IPR009072">
    <property type="entry name" value="Histone-fold"/>
</dbReference>
<accession>A0A1B6G0Y8</accession>
<dbReference type="EMBL" id="GECZ01013708">
    <property type="protein sequence ID" value="JAS56061.1"/>
    <property type="molecule type" value="Transcribed_RNA"/>
</dbReference>
<keyword evidence="3" id="KW-0804">Transcription</keyword>
<dbReference type="AlphaFoldDB" id="A0A1B6G0Y8"/>
<reference evidence="7" key="1">
    <citation type="submission" date="2015-11" db="EMBL/GenBank/DDBJ databases">
        <title>De novo transcriptome assembly of four potential Pierce s Disease insect vectors from Arizona vineyards.</title>
        <authorList>
            <person name="Tassone E.E."/>
        </authorList>
    </citation>
    <scope>NUCLEOTIDE SEQUENCE</scope>
</reference>
<evidence type="ECO:0000313" key="7">
    <source>
        <dbReference type="EMBL" id="JAS56061.1"/>
    </source>
</evidence>
<dbReference type="SMART" id="SM00576">
    <property type="entry name" value="BTP"/>
    <property type="match status" value="1"/>
</dbReference>
<keyword evidence="4" id="KW-0539">Nucleus</keyword>
<comment type="subcellular location">
    <subcellularLocation>
        <location evidence="1">Nucleus</location>
    </subcellularLocation>
</comment>
<dbReference type="PANTHER" id="PTHR46452">
    <property type="entry name" value="TRANSCRIPTION INITIATION FACTOR TFIID SUBUNIT 3"/>
    <property type="match status" value="1"/>
</dbReference>
<dbReference type="SUPFAM" id="SSF47113">
    <property type="entry name" value="Histone-fold"/>
    <property type="match status" value="1"/>
</dbReference>
<dbReference type="GO" id="GO:0045944">
    <property type="term" value="P:positive regulation of transcription by RNA polymerase II"/>
    <property type="evidence" value="ECO:0007669"/>
    <property type="project" value="TreeGrafter"/>
</dbReference>
<dbReference type="Gene3D" id="1.10.20.10">
    <property type="entry name" value="Histone, subunit A"/>
    <property type="match status" value="1"/>
</dbReference>
<name>A0A1B6G0Y8_9HEMI</name>
<proteinExistence type="predicted"/>
<dbReference type="InterPro" id="IPR006565">
    <property type="entry name" value="BTP"/>
</dbReference>
<evidence type="ECO:0000256" key="4">
    <source>
        <dbReference type="ARBA" id="ARBA00023242"/>
    </source>
</evidence>
<feature type="compositionally biased region" description="Basic residues" evidence="5">
    <location>
        <begin position="146"/>
        <end position="157"/>
    </location>
</feature>
<evidence type="ECO:0000259" key="6">
    <source>
        <dbReference type="SMART" id="SM00576"/>
    </source>
</evidence>
<sequence>MSDKFGFDILVKVVAQSCQMVGFEGVTNSAIFILTDIIRDLVLRLGYLCKRYAEHCGRSHVNLSDLSLAFYDFGISPLELLQFLELVNLPPQCIKVPRYPVILSNRYSLENRLRNIKVNDQITGKPRGGLKIRISLSKIKEATKSVKNKKKKKKGIRKRGEVSL</sequence>
<feature type="region of interest" description="Disordered" evidence="5">
    <location>
        <begin position="144"/>
        <end position="164"/>
    </location>
</feature>
<evidence type="ECO:0000256" key="2">
    <source>
        <dbReference type="ARBA" id="ARBA00023015"/>
    </source>
</evidence>
<feature type="domain" description="Bromodomain associated" evidence="6">
    <location>
        <begin position="3"/>
        <end position="79"/>
    </location>
</feature>
<dbReference type="GO" id="GO:0046982">
    <property type="term" value="F:protein heterodimerization activity"/>
    <property type="evidence" value="ECO:0007669"/>
    <property type="project" value="InterPro"/>
</dbReference>
<dbReference type="GO" id="GO:0002039">
    <property type="term" value="F:p53 binding"/>
    <property type="evidence" value="ECO:0007669"/>
    <property type="project" value="TreeGrafter"/>
</dbReference>
<protein>
    <recommendedName>
        <fullName evidence="6">Bromodomain associated domain-containing protein</fullName>
    </recommendedName>
</protein>
<dbReference type="PANTHER" id="PTHR46452:SF1">
    <property type="entry name" value="TRANSCRIPTION INITIATION FACTOR TFIID SUBUNIT 3"/>
    <property type="match status" value="1"/>
</dbReference>
<gene>
    <name evidence="7" type="ORF">g.8272</name>
</gene>
<keyword evidence="2" id="KW-0805">Transcription regulation</keyword>
<evidence type="ECO:0000256" key="1">
    <source>
        <dbReference type="ARBA" id="ARBA00004123"/>
    </source>
</evidence>
<dbReference type="GO" id="GO:0005669">
    <property type="term" value="C:transcription factor TFIID complex"/>
    <property type="evidence" value="ECO:0007669"/>
    <property type="project" value="TreeGrafter"/>
</dbReference>
<evidence type="ECO:0000256" key="3">
    <source>
        <dbReference type="ARBA" id="ARBA00023163"/>
    </source>
</evidence>
<organism evidence="7">
    <name type="scientific">Cuerna arida</name>
    <dbReference type="NCBI Taxonomy" id="1464854"/>
    <lineage>
        <taxon>Eukaryota</taxon>
        <taxon>Metazoa</taxon>
        <taxon>Ecdysozoa</taxon>
        <taxon>Arthropoda</taxon>
        <taxon>Hexapoda</taxon>
        <taxon>Insecta</taxon>
        <taxon>Pterygota</taxon>
        <taxon>Neoptera</taxon>
        <taxon>Paraneoptera</taxon>
        <taxon>Hemiptera</taxon>
        <taxon>Auchenorrhyncha</taxon>
        <taxon>Membracoidea</taxon>
        <taxon>Cicadellidae</taxon>
        <taxon>Cicadellinae</taxon>
        <taxon>Proconiini</taxon>
        <taxon>Cuerna</taxon>
    </lineage>
</organism>